<dbReference type="AlphaFoldDB" id="A0A919KDA9"/>
<organism evidence="1 2">
    <name type="scientific">Paractinoplanes rishiriensis</name>
    <dbReference type="NCBI Taxonomy" id="1050105"/>
    <lineage>
        <taxon>Bacteria</taxon>
        <taxon>Bacillati</taxon>
        <taxon>Actinomycetota</taxon>
        <taxon>Actinomycetes</taxon>
        <taxon>Micromonosporales</taxon>
        <taxon>Micromonosporaceae</taxon>
        <taxon>Paractinoplanes</taxon>
    </lineage>
</organism>
<comment type="caution">
    <text evidence="1">The sequence shown here is derived from an EMBL/GenBank/DDBJ whole genome shotgun (WGS) entry which is preliminary data.</text>
</comment>
<dbReference type="Proteomes" id="UP000636960">
    <property type="component" value="Unassembled WGS sequence"/>
</dbReference>
<proteinExistence type="predicted"/>
<sequence length="928" mass="100962">MGSYLQSFSDEGGASLALGRAAAGALADLLDPEHVPLNELVDLVEGLDANHPGQALFEAVTSNEPLNVDVVRAFLVLFLRTWDDGGRTSLLNVWRLPPLVGEEAASEQLRTAFEAAADLAALGTPLLEDADLPTLCERMDRLAADGQVAGHGMGAAALWLPAAQLMPDDLLGAGYAFHAAEAASRAGEPEVLAVAASIRATRLLRAVDRNDGPSLVLLFDAVDSALRHLAACERPDEDAYGQLAVAFRTAPAVQSLMPMMLAVFAVVQQSEASYPIELVRPMWTLSLQSMIEELSSTVLDTIPAEIARERLGADVVDDSFALASWATWSFDHPYYRRAVPHGASMERERDVDISMLVLRHESTHVLSMVGGLGLAVMALRAAVVELELDLWAFYQRSTAQEFADSGVAALGEPNPPTIAIASWQTDLLAKIQVLQDVWNPWFEGIAVFSELADDPTADDDDTIVGDLMTQLIDRPPESASVEERRAALAATRLAFERQFVSIQERLGPERLQYYYWETAGPKYVGGYLAVRAVVASWRARAGPMSGHAAMRHLLHLTRFATSDSAVPALSLPPDEFADAAVEAMLSWVRGVANIDAGHLRFAEESPGSFRWVGLRPLKGAGSLDEATTTVDVLYRERMDEALQPAMAVGRPATLTLAEELLEAWSSVMTVMPIGRATARFWVNRTTQHLVYLVRVTEHRYDTGEPSYDVGSVPLEEDEIAGLEIAMVDHPFDRLTVFRFVDLASGIPDRQAAMNVIVFKLGDWIHVQLRGWQFGTSEVTRSLEYSVRTRLVPPTAVRMEAALIDAGEGAASRTAVWLNGHEVGAAAARVRDHDGSARERDTSRRLVELVLRDSELAEKLLDKGLRALVPYEVRLRSAAYRVLHASGREPAPAADLDLAEDHPLLALLACGAGGWDVVPITERSDEEPA</sequence>
<reference evidence="1" key="1">
    <citation type="submission" date="2021-01" db="EMBL/GenBank/DDBJ databases">
        <title>Whole genome shotgun sequence of Actinoplanes rishiriensis NBRC 108556.</title>
        <authorList>
            <person name="Komaki H."/>
            <person name="Tamura T."/>
        </authorList>
    </citation>
    <scope>NUCLEOTIDE SEQUENCE</scope>
    <source>
        <strain evidence="1">NBRC 108556</strain>
    </source>
</reference>
<protein>
    <submittedName>
        <fullName evidence="1">Uncharacterized protein</fullName>
    </submittedName>
</protein>
<gene>
    <name evidence="1" type="ORF">Ari01nite_95960</name>
</gene>
<accession>A0A919KDA9</accession>
<evidence type="ECO:0000313" key="2">
    <source>
        <dbReference type="Proteomes" id="UP000636960"/>
    </source>
</evidence>
<keyword evidence="2" id="KW-1185">Reference proteome</keyword>
<dbReference type="EMBL" id="BOMV01000121">
    <property type="protein sequence ID" value="GIF02132.1"/>
    <property type="molecule type" value="Genomic_DNA"/>
</dbReference>
<evidence type="ECO:0000313" key="1">
    <source>
        <dbReference type="EMBL" id="GIF02132.1"/>
    </source>
</evidence>
<name>A0A919KDA9_9ACTN</name>